<evidence type="ECO:0000313" key="2">
    <source>
        <dbReference type="WBParaSite" id="HCON_00011240-00001"/>
    </source>
</evidence>
<accession>A0A7I5E5K6</accession>
<keyword evidence="1" id="KW-1185">Reference proteome</keyword>
<evidence type="ECO:0000313" key="1">
    <source>
        <dbReference type="Proteomes" id="UP000025227"/>
    </source>
</evidence>
<reference evidence="2" key="1">
    <citation type="submission" date="2020-12" db="UniProtKB">
        <authorList>
            <consortium name="WormBaseParasite"/>
        </authorList>
    </citation>
    <scope>IDENTIFICATION</scope>
    <source>
        <strain evidence="2">MHco3</strain>
    </source>
</reference>
<dbReference type="AlphaFoldDB" id="A0A7I5E5K6"/>
<proteinExistence type="predicted"/>
<dbReference type="Proteomes" id="UP000025227">
    <property type="component" value="Unplaced"/>
</dbReference>
<name>A0A7I5E5K6_HAECO</name>
<protein>
    <submittedName>
        <fullName evidence="2">Uncharacterized protein</fullName>
    </submittedName>
</protein>
<sequence length="74" mass="8634">MSDHSYMSPGDFHRTITQTLIPTGCDRCPSRPAEISRLQTHRQALLPGVKNWTDRPMSKRNKWLEYRRGVLSHN</sequence>
<organism evidence="1 2">
    <name type="scientific">Haemonchus contortus</name>
    <name type="common">Barber pole worm</name>
    <dbReference type="NCBI Taxonomy" id="6289"/>
    <lineage>
        <taxon>Eukaryota</taxon>
        <taxon>Metazoa</taxon>
        <taxon>Ecdysozoa</taxon>
        <taxon>Nematoda</taxon>
        <taxon>Chromadorea</taxon>
        <taxon>Rhabditida</taxon>
        <taxon>Rhabditina</taxon>
        <taxon>Rhabditomorpha</taxon>
        <taxon>Strongyloidea</taxon>
        <taxon>Trichostrongylidae</taxon>
        <taxon>Haemonchus</taxon>
    </lineage>
</organism>
<dbReference type="WBParaSite" id="HCON_00011240-00001">
    <property type="protein sequence ID" value="HCON_00011240-00001"/>
    <property type="gene ID" value="HCON_00011240"/>
</dbReference>